<comment type="similarity">
    <text evidence="1">Belongs to the CinA family.</text>
</comment>
<dbReference type="InterPro" id="IPR036425">
    <property type="entry name" value="MoaB/Mog-like_dom_sf"/>
</dbReference>
<dbReference type="Gene3D" id="3.90.950.20">
    <property type="entry name" value="CinA-like"/>
    <property type="match status" value="1"/>
</dbReference>
<dbReference type="HAMAP" id="MF_00226_B">
    <property type="entry name" value="CinA_B"/>
    <property type="match status" value="1"/>
</dbReference>
<dbReference type="PANTHER" id="PTHR13939:SF0">
    <property type="entry name" value="NMN AMIDOHYDROLASE-LIKE PROTEIN YFAY"/>
    <property type="match status" value="1"/>
</dbReference>
<feature type="domain" description="MoaB/Mog" evidence="2">
    <location>
        <begin position="4"/>
        <end position="170"/>
    </location>
</feature>
<dbReference type="InterPro" id="IPR008136">
    <property type="entry name" value="CinA_C"/>
</dbReference>
<dbReference type="NCBIfam" id="NF001813">
    <property type="entry name" value="PRK00549.1"/>
    <property type="match status" value="1"/>
</dbReference>
<protein>
    <recommendedName>
        <fullName evidence="1">Putative competence-damage inducible protein</fullName>
    </recommendedName>
</protein>
<dbReference type="InterPro" id="IPR036653">
    <property type="entry name" value="CinA-like_C"/>
</dbReference>
<evidence type="ECO:0000313" key="3">
    <source>
        <dbReference type="EMBL" id="HJB90972.1"/>
    </source>
</evidence>
<reference evidence="3" key="2">
    <citation type="submission" date="2021-04" db="EMBL/GenBank/DDBJ databases">
        <authorList>
            <person name="Gilroy R."/>
        </authorList>
    </citation>
    <scope>NUCLEOTIDE SEQUENCE</scope>
    <source>
        <strain evidence="3">USAMLcec3-2134</strain>
    </source>
</reference>
<dbReference type="SUPFAM" id="SSF53218">
    <property type="entry name" value="Molybdenum cofactor biosynthesis proteins"/>
    <property type="match status" value="1"/>
</dbReference>
<dbReference type="Pfam" id="PF18146">
    <property type="entry name" value="CinA_KH"/>
    <property type="match status" value="1"/>
</dbReference>
<dbReference type="Proteomes" id="UP000886883">
    <property type="component" value="Unassembled WGS sequence"/>
</dbReference>
<dbReference type="EMBL" id="DWXE01000020">
    <property type="protein sequence ID" value="HJB90972.1"/>
    <property type="molecule type" value="Genomic_DNA"/>
</dbReference>
<organism evidence="3 4">
    <name type="scientific">Candidatus Eisenbergiella merdigallinarum</name>
    <dbReference type="NCBI Taxonomy" id="2838552"/>
    <lineage>
        <taxon>Bacteria</taxon>
        <taxon>Bacillati</taxon>
        <taxon>Bacillota</taxon>
        <taxon>Clostridia</taxon>
        <taxon>Lachnospirales</taxon>
        <taxon>Lachnospiraceae</taxon>
        <taxon>Eisenbergiella</taxon>
    </lineage>
</organism>
<dbReference type="InterPro" id="IPR008135">
    <property type="entry name" value="Competence-induced_CinA"/>
</dbReference>
<dbReference type="NCBIfam" id="TIGR00200">
    <property type="entry name" value="cinA_nterm"/>
    <property type="match status" value="1"/>
</dbReference>
<dbReference type="Gene3D" id="3.30.70.2860">
    <property type="match status" value="1"/>
</dbReference>
<dbReference type="InterPro" id="IPR050101">
    <property type="entry name" value="CinA"/>
</dbReference>
<dbReference type="AlphaFoldDB" id="A0A9D2MRL6"/>
<gene>
    <name evidence="1" type="primary">cinA</name>
    <name evidence="3" type="ORF">H9763_05820</name>
</gene>
<dbReference type="NCBIfam" id="TIGR00177">
    <property type="entry name" value="molyb_syn"/>
    <property type="match status" value="1"/>
</dbReference>
<dbReference type="PIRSF" id="PIRSF006728">
    <property type="entry name" value="CinA"/>
    <property type="match status" value="1"/>
</dbReference>
<reference evidence="3" key="1">
    <citation type="journal article" date="2021" name="PeerJ">
        <title>Extensive microbial diversity within the chicken gut microbiome revealed by metagenomics and culture.</title>
        <authorList>
            <person name="Gilroy R."/>
            <person name="Ravi A."/>
            <person name="Getino M."/>
            <person name="Pursley I."/>
            <person name="Horton D.L."/>
            <person name="Alikhan N.F."/>
            <person name="Baker D."/>
            <person name="Gharbi K."/>
            <person name="Hall N."/>
            <person name="Watson M."/>
            <person name="Adriaenssens E.M."/>
            <person name="Foster-Nyarko E."/>
            <person name="Jarju S."/>
            <person name="Secka A."/>
            <person name="Antonio M."/>
            <person name="Oren A."/>
            <person name="Chaudhuri R.R."/>
            <person name="La Ragione R."/>
            <person name="Hildebrand F."/>
            <person name="Pallen M.J."/>
        </authorList>
    </citation>
    <scope>NUCLEOTIDE SEQUENCE</scope>
    <source>
        <strain evidence="3">USAMLcec3-2134</strain>
    </source>
</reference>
<dbReference type="CDD" id="cd00885">
    <property type="entry name" value="cinA"/>
    <property type="match status" value="1"/>
</dbReference>
<sequence length="416" mass="44970">MTVELISVGTEILLGNIVNTNAAWLSGQCAALGLACYYQSVVGDNAQRLREALKTALERSDAVILSGGLGPTTDDLTKETAAEAMGMPLVEDPRSLERIEEYFRVRGLEMTDNNKKQALVPAGAVVLDNDNGTAPGLILEKDGKRAILLPGPPNELIPMFEERVRPYLQRLEPGILYSRTVKICGIGESRAAAMVQDLIDTQTNPTIAPYAKTGEVHLRVTARAEREKEAKNLVKTVVKELEKRFGQDVYTTKEEVTLEQAVVELLLKRKMTVCTIESCTGGMLASRLINVPGVSETFRAGYITYSNRAKQKVAGVKKKTLEKYGAVSPQTAEEMARGAAKAAHADATVSVTGIAGPDGGSREKPVGLVYIGCHVGDRTVVQEYRFVGNRGKIRESAVSAALTLLRRCILTAEPAQ</sequence>
<dbReference type="Gene3D" id="3.40.980.10">
    <property type="entry name" value="MoaB/Mog-like domain"/>
    <property type="match status" value="1"/>
</dbReference>
<dbReference type="SMART" id="SM00852">
    <property type="entry name" value="MoCF_biosynth"/>
    <property type="match status" value="1"/>
</dbReference>
<dbReference type="NCBIfam" id="TIGR00199">
    <property type="entry name" value="PncC_domain"/>
    <property type="match status" value="1"/>
</dbReference>
<dbReference type="InterPro" id="IPR041424">
    <property type="entry name" value="CinA_KH"/>
</dbReference>
<evidence type="ECO:0000259" key="2">
    <source>
        <dbReference type="SMART" id="SM00852"/>
    </source>
</evidence>
<name>A0A9D2MRL6_9FIRM</name>
<dbReference type="PANTHER" id="PTHR13939">
    <property type="entry name" value="NICOTINAMIDE-NUCLEOTIDE AMIDOHYDROLASE PNCC"/>
    <property type="match status" value="1"/>
</dbReference>
<evidence type="ECO:0000313" key="4">
    <source>
        <dbReference type="Proteomes" id="UP000886883"/>
    </source>
</evidence>
<dbReference type="Pfam" id="PF02464">
    <property type="entry name" value="CinA"/>
    <property type="match status" value="1"/>
</dbReference>
<dbReference type="SUPFAM" id="SSF142433">
    <property type="entry name" value="CinA-like"/>
    <property type="match status" value="1"/>
</dbReference>
<dbReference type="InterPro" id="IPR001453">
    <property type="entry name" value="MoaB/Mog_dom"/>
</dbReference>
<dbReference type="Pfam" id="PF00994">
    <property type="entry name" value="MoCF_biosynth"/>
    <property type="match status" value="1"/>
</dbReference>
<proteinExistence type="inferred from homology"/>
<comment type="caution">
    <text evidence="3">The sequence shown here is derived from an EMBL/GenBank/DDBJ whole genome shotgun (WGS) entry which is preliminary data.</text>
</comment>
<evidence type="ECO:0000256" key="1">
    <source>
        <dbReference type="HAMAP-Rule" id="MF_00226"/>
    </source>
</evidence>
<accession>A0A9D2MRL6</accession>